<evidence type="ECO:0000313" key="2">
    <source>
        <dbReference type="EMBL" id="MCW1915818.1"/>
    </source>
</evidence>
<keyword evidence="1" id="KW-0472">Membrane</keyword>
<accession>A0ABT3G7J4</accession>
<organism evidence="2 3">
    <name type="scientific">Luteolibacter rhizosphaerae</name>
    <dbReference type="NCBI Taxonomy" id="2989719"/>
    <lineage>
        <taxon>Bacteria</taxon>
        <taxon>Pseudomonadati</taxon>
        <taxon>Verrucomicrobiota</taxon>
        <taxon>Verrucomicrobiia</taxon>
        <taxon>Verrucomicrobiales</taxon>
        <taxon>Verrucomicrobiaceae</taxon>
        <taxon>Luteolibacter</taxon>
    </lineage>
</organism>
<gene>
    <name evidence="2" type="ORF">OJ996_19685</name>
</gene>
<reference evidence="2" key="1">
    <citation type="submission" date="2022-10" db="EMBL/GenBank/DDBJ databases">
        <title>Luteolibacter sp. GHJ8, whole genome shotgun sequencing project.</title>
        <authorList>
            <person name="Zhao G."/>
            <person name="Shen L."/>
        </authorList>
    </citation>
    <scope>NUCLEOTIDE SEQUENCE</scope>
    <source>
        <strain evidence="2">GHJ8</strain>
    </source>
</reference>
<keyword evidence="3" id="KW-1185">Reference proteome</keyword>
<name>A0ABT3G7J4_9BACT</name>
<dbReference type="RefSeq" id="WP_264515377.1">
    <property type="nucleotide sequence ID" value="NZ_JAPDDR010000010.1"/>
</dbReference>
<dbReference type="InterPro" id="IPR021279">
    <property type="entry name" value="DUF2721"/>
</dbReference>
<feature type="transmembrane region" description="Helical" evidence="1">
    <location>
        <begin position="90"/>
        <end position="114"/>
    </location>
</feature>
<keyword evidence="1" id="KW-0812">Transmembrane</keyword>
<comment type="caution">
    <text evidence="2">The sequence shown here is derived from an EMBL/GenBank/DDBJ whole genome shotgun (WGS) entry which is preliminary data.</text>
</comment>
<feature type="transmembrane region" description="Helical" evidence="1">
    <location>
        <begin position="6"/>
        <end position="27"/>
    </location>
</feature>
<proteinExistence type="predicted"/>
<sequence>MTLEVSTPALLFPAISLLFLSFTNRFLHLSALIRQLHKDWLQAGDALLRAQIDNLRRRLTLIRMMQLFGAISLFLCVGSMIAVIGNLQVIAVPTFTVALLLMGCSLACLCWEVWISGGALRIMLNAVEKEG</sequence>
<dbReference type="Proteomes" id="UP001165653">
    <property type="component" value="Unassembled WGS sequence"/>
</dbReference>
<protein>
    <submittedName>
        <fullName evidence="2">DUF2721 domain-containing protein</fullName>
    </submittedName>
</protein>
<evidence type="ECO:0000313" key="3">
    <source>
        <dbReference type="Proteomes" id="UP001165653"/>
    </source>
</evidence>
<dbReference type="Pfam" id="PF11026">
    <property type="entry name" value="DUF2721"/>
    <property type="match status" value="1"/>
</dbReference>
<feature type="transmembrane region" description="Helical" evidence="1">
    <location>
        <begin position="64"/>
        <end position="84"/>
    </location>
</feature>
<evidence type="ECO:0000256" key="1">
    <source>
        <dbReference type="SAM" id="Phobius"/>
    </source>
</evidence>
<dbReference type="EMBL" id="JAPDDR010000010">
    <property type="protein sequence ID" value="MCW1915818.1"/>
    <property type="molecule type" value="Genomic_DNA"/>
</dbReference>
<keyword evidence="1" id="KW-1133">Transmembrane helix</keyword>